<comment type="caution">
    <text evidence="3">The sequence shown here is derived from an EMBL/GenBank/DDBJ whole genome shotgun (WGS) entry which is preliminary data.</text>
</comment>
<dbReference type="GO" id="GO:0048512">
    <property type="term" value="P:circadian behavior"/>
    <property type="evidence" value="ECO:0007669"/>
    <property type="project" value="TreeGrafter"/>
</dbReference>
<evidence type="ECO:0000313" key="3">
    <source>
        <dbReference type="EMBL" id="KAG8235191.1"/>
    </source>
</evidence>
<dbReference type="OrthoDB" id="9997739at2759"/>
<reference evidence="3" key="1">
    <citation type="submission" date="2013-04" db="EMBL/GenBank/DDBJ databases">
        <authorList>
            <person name="Qu J."/>
            <person name="Murali S.C."/>
            <person name="Bandaranaike D."/>
            <person name="Bellair M."/>
            <person name="Blankenburg K."/>
            <person name="Chao H."/>
            <person name="Dinh H."/>
            <person name="Doddapaneni H."/>
            <person name="Downs B."/>
            <person name="Dugan-Rocha S."/>
            <person name="Elkadiri S."/>
            <person name="Gnanaolivu R.D."/>
            <person name="Hernandez B."/>
            <person name="Javaid M."/>
            <person name="Jayaseelan J.C."/>
            <person name="Lee S."/>
            <person name="Li M."/>
            <person name="Ming W."/>
            <person name="Munidasa M."/>
            <person name="Muniz J."/>
            <person name="Nguyen L."/>
            <person name="Ongeri F."/>
            <person name="Osuji N."/>
            <person name="Pu L.-L."/>
            <person name="Puazo M."/>
            <person name="Qu C."/>
            <person name="Quiroz J."/>
            <person name="Raj R."/>
            <person name="Weissenberger G."/>
            <person name="Xin Y."/>
            <person name="Zou X."/>
            <person name="Han Y."/>
            <person name="Richards S."/>
            <person name="Worley K."/>
            <person name="Muzny D."/>
            <person name="Gibbs R."/>
        </authorList>
    </citation>
    <scope>NUCLEOTIDE SEQUENCE</scope>
    <source>
        <strain evidence="3">Sampled in the wild</strain>
    </source>
</reference>
<dbReference type="InterPro" id="IPR011333">
    <property type="entry name" value="SKP1/BTB/POZ_sf"/>
</dbReference>
<dbReference type="FunFam" id="3.30.710.10:FF:000042">
    <property type="entry name" value="BTB/POZ domain-containing protein 9"/>
    <property type="match status" value="1"/>
</dbReference>
<dbReference type="CDD" id="cd18287">
    <property type="entry name" value="BTB_POZ_BTBD9"/>
    <property type="match status" value="1"/>
</dbReference>
<gene>
    <name evidence="3" type="ORF">J437_LFUL014155</name>
</gene>
<dbReference type="Pfam" id="PF00651">
    <property type="entry name" value="BTB"/>
    <property type="match status" value="1"/>
</dbReference>
<dbReference type="InterPro" id="IPR000210">
    <property type="entry name" value="BTB/POZ_dom"/>
</dbReference>
<feature type="region of interest" description="Disordered" evidence="1">
    <location>
        <begin position="222"/>
        <end position="244"/>
    </location>
</feature>
<dbReference type="GO" id="GO:0008344">
    <property type="term" value="P:adult locomotory behavior"/>
    <property type="evidence" value="ECO:0007669"/>
    <property type="project" value="TreeGrafter"/>
</dbReference>
<feature type="domain" description="BTB" evidence="2">
    <location>
        <begin position="37"/>
        <end position="104"/>
    </location>
</feature>
<dbReference type="Proteomes" id="UP000792457">
    <property type="component" value="Unassembled WGS sequence"/>
</dbReference>
<organism evidence="3 4">
    <name type="scientific">Ladona fulva</name>
    <name type="common">Scarce chaser dragonfly</name>
    <name type="synonym">Libellula fulva</name>
    <dbReference type="NCBI Taxonomy" id="123851"/>
    <lineage>
        <taxon>Eukaryota</taxon>
        <taxon>Metazoa</taxon>
        <taxon>Ecdysozoa</taxon>
        <taxon>Arthropoda</taxon>
        <taxon>Hexapoda</taxon>
        <taxon>Insecta</taxon>
        <taxon>Pterygota</taxon>
        <taxon>Palaeoptera</taxon>
        <taxon>Odonata</taxon>
        <taxon>Epiprocta</taxon>
        <taxon>Anisoptera</taxon>
        <taxon>Libelluloidea</taxon>
        <taxon>Libellulidae</taxon>
        <taxon>Ladona</taxon>
    </lineage>
</organism>
<dbReference type="PANTHER" id="PTHR46306">
    <property type="entry name" value="BTB/POZ DOMAIN-CONTAINING PROTEIN 9"/>
    <property type="match status" value="1"/>
</dbReference>
<proteinExistence type="predicted"/>
<dbReference type="GO" id="GO:0050804">
    <property type="term" value="P:modulation of chemical synaptic transmission"/>
    <property type="evidence" value="ECO:0007669"/>
    <property type="project" value="TreeGrafter"/>
</dbReference>
<name>A0A8K0P631_LADFU</name>
<dbReference type="Gene3D" id="1.25.40.420">
    <property type="match status" value="1"/>
</dbReference>
<dbReference type="Pfam" id="PF07707">
    <property type="entry name" value="BACK"/>
    <property type="match status" value="1"/>
</dbReference>
<dbReference type="PANTHER" id="PTHR46306:SF1">
    <property type="entry name" value="BTB_POZ DOMAIN-CONTAINING PROTEIN 9"/>
    <property type="match status" value="1"/>
</dbReference>
<dbReference type="SUPFAM" id="SSF54695">
    <property type="entry name" value="POZ domain"/>
    <property type="match status" value="1"/>
</dbReference>
<protein>
    <recommendedName>
        <fullName evidence="2">BTB domain-containing protein</fullName>
    </recommendedName>
</protein>
<dbReference type="InterPro" id="IPR052407">
    <property type="entry name" value="BTB_POZ_domain_cont_9"/>
</dbReference>
<dbReference type="Gene3D" id="3.30.710.10">
    <property type="entry name" value="Potassium Channel Kv1.1, Chain A"/>
    <property type="match status" value="1"/>
</dbReference>
<evidence type="ECO:0000256" key="1">
    <source>
        <dbReference type="SAM" id="MobiDB-lite"/>
    </source>
</evidence>
<dbReference type="EMBL" id="KZ308885">
    <property type="protein sequence ID" value="KAG8235191.1"/>
    <property type="molecule type" value="Genomic_DNA"/>
</dbReference>
<accession>A0A8K0P631</accession>
<evidence type="ECO:0000259" key="2">
    <source>
        <dbReference type="PROSITE" id="PS50097"/>
    </source>
</evidence>
<keyword evidence="4" id="KW-1185">Reference proteome</keyword>
<sequence length="302" mass="33876">MSSHHHHLGTQPPLGEIDHVHHLSEHIGALYLNDEYSDVVLLVEGHRFHGHKAILAARSEYFRALLFGGMRESQQTEIELKGTSVFAVKALLKYIYTGHMSLVNQKEDVMLDMLGLAHQYGFVDLETSISEHLRDSLQIRNVGAIYDAARLYQLDALTQMCGAFLDKHAEAILEHPSFMTLSPVALKEICSRDSFCAPEVQIFRAVCRWVRHNVDYRSGDSLPESVGSGCEDKSEDDSDEEEARELAKKEALSVVRLPLLSLSELLKEVRQSGLISPDAILDAIEEQTGKDTDLKYRGHLSK</sequence>
<dbReference type="AlphaFoldDB" id="A0A8K0P631"/>
<dbReference type="InterPro" id="IPR011705">
    <property type="entry name" value="BACK"/>
</dbReference>
<dbReference type="SMART" id="SM00225">
    <property type="entry name" value="BTB"/>
    <property type="match status" value="1"/>
</dbReference>
<feature type="compositionally biased region" description="Acidic residues" evidence="1">
    <location>
        <begin position="233"/>
        <end position="243"/>
    </location>
</feature>
<reference evidence="3" key="2">
    <citation type="submission" date="2017-10" db="EMBL/GenBank/DDBJ databases">
        <title>Ladona fulva Genome sequencing and assembly.</title>
        <authorList>
            <person name="Murali S."/>
            <person name="Richards S."/>
            <person name="Bandaranaike D."/>
            <person name="Bellair M."/>
            <person name="Blankenburg K."/>
            <person name="Chao H."/>
            <person name="Dinh H."/>
            <person name="Doddapaneni H."/>
            <person name="Dugan-Rocha S."/>
            <person name="Elkadiri S."/>
            <person name="Gnanaolivu R."/>
            <person name="Hernandez B."/>
            <person name="Skinner E."/>
            <person name="Javaid M."/>
            <person name="Lee S."/>
            <person name="Li M."/>
            <person name="Ming W."/>
            <person name="Munidasa M."/>
            <person name="Muniz J."/>
            <person name="Nguyen L."/>
            <person name="Hughes D."/>
            <person name="Osuji N."/>
            <person name="Pu L.-L."/>
            <person name="Puazo M."/>
            <person name="Qu C."/>
            <person name="Quiroz J."/>
            <person name="Raj R."/>
            <person name="Weissenberger G."/>
            <person name="Xin Y."/>
            <person name="Zou X."/>
            <person name="Han Y."/>
            <person name="Worley K."/>
            <person name="Muzny D."/>
            <person name="Gibbs R."/>
        </authorList>
    </citation>
    <scope>NUCLEOTIDE SEQUENCE</scope>
    <source>
        <strain evidence="3">Sampled in the wild</strain>
    </source>
</reference>
<dbReference type="PROSITE" id="PS50097">
    <property type="entry name" value="BTB"/>
    <property type="match status" value="1"/>
</dbReference>
<dbReference type="SMART" id="SM00875">
    <property type="entry name" value="BACK"/>
    <property type="match status" value="1"/>
</dbReference>
<evidence type="ECO:0000313" key="4">
    <source>
        <dbReference type="Proteomes" id="UP000792457"/>
    </source>
</evidence>
<dbReference type="GO" id="GO:0005737">
    <property type="term" value="C:cytoplasm"/>
    <property type="evidence" value="ECO:0007669"/>
    <property type="project" value="TreeGrafter"/>
</dbReference>